<evidence type="ECO:0008006" key="11">
    <source>
        <dbReference type="Google" id="ProtNLM"/>
    </source>
</evidence>
<dbReference type="GO" id="GO:0006412">
    <property type="term" value="P:translation"/>
    <property type="evidence" value="ECO:0007669"/>
    <property type="project" value="InterPro"/>
</dbReference>
<evidence type="ECO:0000256" key="1">
    <source>
        <dbReference type="ARBA" id="ARBA00004173"/>
    </source>
</evidence>
<dbReference type="eggNOG" id="KOG2539">
    <property type="taxonomic scope" value="Eukaryota"/>
</dbReference>
<reference evidence="9" key="3">
    <citation type="submission" date="2015-02" db="UniProtKB">
        <authorList>
            <consortium name="EnsemblProtists"/>
        </authorList>
    </citation>
    <scope>IDENTIFICATION</scope>
    <source>
        <strain evidence="9">DAOM BR144</strain>
    </source>
</reference>
<dbReference type="EnsemblProtists" id="PYU1_T007566">
    <property type="protein sequence ID" value="PYU1_T007566"/>
    <property type="gene ID" value="PYU1_G007550"/>
</dbReference>
<dbReference type="SUPFAM" id="SSF53335">
    <property type="entry name" value="S-adenosyl-L-methionine-dependent methyltransferases"/>
    <property type="match status" value="1"/>
</dbReference>
<dbReference type="Gene3D" id="3.40.50.150">
    <property type="entry name" value="Vaccinia Virus protein VP39"/>
    <property type="match status" value="1"/>
</dbReference>
<evidence type="ECO:0000256" key="5">
    <source>
        <dbReference type="ARBA" id="ARBA00023014"/>
    </source>
</evidence>
<keyword evidence="10" id="KW-1185">Reference proteome</keyword>
<evidence type="ECO:0000256" key="7">
    <source>
        <dbReference type="ARBA" id="ARBA00045681"/>
    </source>
</evidence>
<feature type="compositionally biased region" description="Low complexity" evidence="8">
    <location>
        <begin position="33"/>
        <end position="46"/>
    </location>
</feature>
<keyword evidence="2" id="KW-0479">Metal-binding</keyword>
<dbReference type="FunCoup" id="K3WRH2">
    <property type="interactions" value="306"/>
</dbReference>
<keyword evidence="4" id="KW-0408">Iron</keyword>
<evidence type="ECO:0000256" key="2">
    <source>
        <dbReference type="ARBA" id="ARBA00022723"/>
    </source>
</evidence>
<dbReference type="GO" id="GO:0046872">
    <property type="term" value="F:metal ion binding"/>
    <property type="evidence" value="ECO:0007669"/>
    <property type="project" value="UniProtKB-KW"/>
</dbReference>
<protein>
    <recommendedName>
        <fullName evidence="11">Ribosomal small subunit Rsm22</fullName>
    </recommendedName>
</protein>
<dbReference type="STRING" id="431595.K3WRH2"/>
<evidence type="ECO:0000256" key="8">
    <source>
        <dbReference type="SAM" id="MobiDB-lite"/>
    </source>
</evidence>
<dbReference type="InterPro" id="IPR015324">
    <property type="entry name" value="Ribosomal_Rsm22-like"/>
</dbReference>
<evidence type="ECO:0000313" key="10">
    <source>
        <dbReference type="Proteomes" id="UP000019132"/>
    </source>
</evidence>
<dbReference type="VEuPathDB" id="FungiDB:PYU1_G007550"/>
<evidence type="ECO:0000313" key="9">
    <source>
        <dbReference type="EnsemblProtists" id="PYU1_T007566"/>
    </source>
</evidence>
<proteinExistence type="predicted"/>
<dbReference type="GO" id="GO:0003735">
    <property type="term" value="F:structural constituent of ribosome"/>
    <property type="evidence" value="ECO:0007669"/>
    <property type="project" value="TreeGrafter"/>
</dbReference>
<dbReference type="Pfam" id="PF09243">
    <property type="entry name" value="Rsm22"/>
    <property type="match status" value="1"/>
</dbReference>
<reference evidence="10" key="2">
    <citation type="submission" date="2010-04" db="EMBL/GenBank/DDBJ databases">
        <authorList>
            <person name="Buell R."/>
            <person name="Hamilton J."/>
            <person name="Hostetler J."/>
        </authorList>
    </citation>
    <scope>NUCLEOTIDE SEQUENCE [LARGE SCALE GENOMIC DNA]</scope>
    <source>
        <strain evidence="10">DAOM:BR144</strain>
    </source>
</reference>
<dbReference type="AlphaFoldDB" id="K3WRH2"/>
<dbReference type="Proteomes" id="UP000019132">
    <property type="component" value="Unassembled WGS sequence"/>
</dbReference>
<dbReference type="GO" id="GO:0008168">
    <property type="term" value="F:methyltransferase activity"/>
    <property type="evidence" value="ECO:0007669"/>
    <property type="project" value="InterPro"/>
</dbReference>
<dbReference type="GO" id="GO:0005763">
    <property type="term" value="C:mitochondrial small ribosomal subunit"/>
    <property type="evidence" value="ECO:0007669"/>
    <property type="project" value="TreeGrafter"/>
</dbReference>
<evidence type="ECO:0000256" key="3">
    <source>
        <dbReference type="ARBA" id="ARBA00022946"/>
    </source>
</evidence>
<dbReference type="InterPro" id="IPR052571">
    <property type="entry name" value="Mt_RNA_Methyltransferase"/>
</dbReference>
<dbReference type="PANTHER" id="PTHR13184:SF5">
    <property type="entry name" value="METHYLTRANSFERASE-LIKE PROTEIN 17, MITOCHONDRIAL"/>
    <property type="match status" value="1"/>
</dbReference>
<dbReference type="EMBL" id="GL376585">
    <property type="status" value="NOT_ANNOTATED_CDS"/>
    <property type="molecule type" value="Genomic_DNA"/>
</dbReference>
<dbReference type="GO" id="GO:0051536">
    <property type="term" value="F:iron-sulfur cluster binding"/>
    <property type="evidence" value="ECO:0007669"/>
    <property type="project" value="UniProtKB-KW"/>
</dbReference>
<dbReference type="OMA" id="PRKHPGI"/>
<organism evidence="9 10">
    <name type="scientific">Globisporangium ultimum (strain ATCC 200006 / CBS 805.95 / DAOM BR144)</name>
    <name type="common">Pythium ultimum</name>
    <dbReference type="NCBI Taxonomy" id="431595"/>
    <lineage>
        <taxon>Eukaryota</taxon>
        <taxon>Sar</taxon>
        <taxon>Stramenopiles</taxon>
        <taxon>Oomycota</taxon>
        <taxon>Peronosporomycetes</taxon>
        <taxon>Pythiales</taxon>
        <taxon>Pythiaceae</taxon>
        <taxon>Globisporangium</taxon>
    </lineage>
</organism>
<feature type="region of interest" description="Disordered" evidence="8">
    <location>
        <begin position="33"/>
        <end position="64"/>
    </location>
</feature>
<keyword evidence="3" id="KW-0809">Transit peptide</keyword>
<keyword evidence="5" id="KW-0411">Iron-sulfur</keyword>
<evidence type="ECO:0000256" key="6">
    <source>
        <dbReference type="ARBA" id="ARBA00023128"/>
    </source>
</evidence>
<reference evidence="10" key="1">
    <citation type="journal article" date="2010" name="Genome Biol.">
        <title>Genome sequence of the necrotrophic plant pathogen Pythium ultimum reveals original pathogenicity mechanisms and effector repertoire.</title>
        <authorList>
            <person name="Levesque C.A."/>
            <person name="Brouwer H."/>
            <person name="Cano L."/>
            <person name="Hamilton J.P."/>
            <person name="Holt C."/>
            <person name="Huitema E."/>
            <person name="Raffaele S."/>
            <person name="Robideau G.P."/>
            <person name="Thines M."/>
            <person name="Win J."/>
            <person name="Zerillo M.M."/>
            <person name="Beakes G.W."/>
            <person name="Boore J.L."/>
            <person name="Busam D."/>
            <person name="Dumas B."/>
            <person name="Ferriera S."/>
            <person name="Fuerstenberg S.I."/>
            <person name="Gachon C.M."/>
            <person name="Gaulin E."/>
            <person name="Govers F."/>
            <person name="Grenville-Briggs L."/>
            <person name="Horner N."/>
            <person name="Hostetler J."/>
            <person name="Jiang R.H."/>
            <person name="Johnson J."/>
            <person name="Krajaejun T."/>
            <person name="Lin H."/>
            <person name="Meijer H.J."/>
            <person name="Moore B."/>
            <person name="Morris P."/>
            <person name="Phuntmart V."/>
            <person name="Puiu D."/>
            <person name="Shetty J."/>
            <person name="Stajich J.E."/>
            <person name="Tripathy S."/>
            <person name="Wawra S."/>
            <person name="van West P."/>
            <person name="Whitty B.R."/>
            <person name="Coutinho P.M."/>
            <person name="Henrissat B."/>
            <person name="Martin F."/>
            <person name="Thomas P.D."/>
            <person name="Tyler B.M."/>
            <person name="De Vries R.P."/>
            <person name="Kamoun S."/>
            <person name="Yandell M."/>
            <person name="Tisserat N."/>
            <person name="Buell C.R."/>
        </authorList>
    </citation>
    <scope>NUCLEOTIDE SEQUENCE</scope>
    <source>
        <strain evidence="10">DAOM:BR144</strain>
    </source>
</reference>
<sequence>MQAVVGTLASRALRSAGALRTATYAIQASGFATAPPATASSSGGSSRRARRLRRSKSSDGAGKGILSEVREAMKIVSNIGETSRSGIQQRVEMPEEMLRRVTTVVKRRTHSQLEALREKYVHDEKNTRQIPLDMHKNPIGWTLEKTSQIPAYLYGPTETMAYLAYEVEGTYACAHHVFRQLQAQNPDFQPQSMLDFGAGPGTASWVAKEFYDESLTKYRVVEPSQSMVDASEVILEGFPGLSVRRSISEMKREIEGGIKFDLIVLNYVLSEITNDYERVAVMSALWELLSDKGCMVVVDRGSPWGSHHVRSARQFILDSVAEEEEEDTMKILAPCPHHFECPAAGSTWCHFVQRSPQVNRPREATPKRWHGQKGSKFSYVIMEKNSKAVADAAKKQPFARLIRSPLLATRHVHLDLCTPEGELERRSVTKGKHLREVYRASRKAHWGAQWPADASIYTDKKD</sequence>
<keyword evidence="6" id="KW-0496">Mitochondrion</keyword>
<dbReference type="PANTHER" id="PTHR13184">
    <property type="entry name" value="37S RIBOSOMAL PROTEIN S22"/>
    <property type="match status" value="1"/>
</dbReference>
<dbReference type="InterPro" id="IPR029063">
    <property type="entry name" value="SAM-dependent_MTases_sf"/>
</dbReference>
<comment type="subcellular location">
    <subcellularLocation>
        <location evidence="1">Mitochondrion</location>
    </subcellularLocation>
</comment>
<dbReference type="InParanoid" id="K3WRH2"/>
<comment type="function">
    <text evidence="7">Mitochondrial ribosome (mitoribosome) assembly factor. Binds at the interface of the head and body domains of the mitochondrial small ribosomal subunit (mt-SSU), occluding the mRNA channel and preventing compaction of the head domain towards the body. Probable inactive methyltransferase: retains the characteristic folding and ability to bind S-adenosyl-L-methionine, but it probably lost its methyltransferase activity.</text>
</comment>
<evidence type="ECO:0000256" key="4">
    <source>
        <dbReference type="ARBA" id="ARBA00023004"/>
    </source>
</evidence>
<name>K3WRH2_GLOUD</name>
<accession>K3WRH2</accession>
<dbReference type="HOGENOM" id="CLU_047902_0_0_1"/>